<dbReference type="NCBIfam" id="TIGR01614">
    <property type="entry name" value="PME_inhib"/>
    <property type="match status" value="2"/>
</dbReference>
<name>A0A0E0H585_ORYNI</name>
<feature type="domain" description="Pectinesterase inhibitor" evidence="5">
    <location>
        <begin position="220"/>
        <end position="373"/>
    </location>
</feature>
<dbReference type="OMA" id="CEVRFRG"/>
<dbReference type="SMART" id="SM00856">
    <property type="entry name" value="PMEI"/>
    <property type="match status" value="2"/>
</dbReference>
<keyword evidence="7" id="KW-1185">Reference proteome</keyword>
<dbReference type="AlphaFoldDB" id="A0A0E0H585"/>
<dbReference type="GO" id="GO:0004857">
    <property type="term" value="F:enzyme inhibitor activity"/>
    <property type="evidence" value="ECO:0007669"/>
    <property type="project" value="InterPro"/>
</dbReference>
<feature type="chain" id="PRO_5002361116" description="Pectinesterase inhibitor domain-containing protein" evidence="4">
    <location>
        <begin position="26"/>
        <end position="381"/>
    </location>
</feature>
<dbReference type="PANTHER" id="PTHR35357">
    <property type="entry name" value="OS02G0537100 PROTEIN"/>
    <property type="match status" value="1"/>
</dbReference>
<evidence type="ECO:0000256" key="4">
    <source>
        <dbReference type="SAM" id="SignalP"/>
    </source>
</evidence>
<dbReference type="Gene3D" id="1.20.140.40">
    <property type="entry name" value="Invertase/pectin methylesterase inhibitor family protein"/>
    <property type="match status" value="2"/>
</dbReference>
<evidence type="ECO:0000313" key="6">
    <source>
        <dbReference type="EnsemblPlants" id="ONIVA04G22440.1"/>
    </source>
</evidence>
<evidence type="ECO:0000256" key="1">
    <source>
        <dbReference type="ARBA" id="ARBA00022729"/>
    </source>
</evidence>
<evidence type="ECO:0000256" key="3">
    <source>
        <dbReference type="ARBA" id="ARBA00038471"/>
    </source>
</evidence>
<evidence type="ECO:0000256" key="2">
    <source>
        <dbReference type="ARBA" id="ARBA00023157"/>
    </source>
</evidence>
<organism evidence="6">
    <name type="scientific">Oryza nivara</name>
    <name type="common">Indian wild rice</name>
    <name type="synonym">Oryza sativa f. spontanea</name>
    <dbReference type="NCBI Taxonomy" id="4536"/>
    <lineage>
        <taxon>Eukaryota</taxon>
        <taxon>Viridiplantae</taxon>
        <taxon>Streptophyta</taxon>
        <taxon>Embryophyta</taxon>
        <taxon>Tracheophyta</taxon>
        <taxon>Spermatophyta</taxon>
        <taxon>Magnoliopsida</taxon>
        <taxon>Liliopsida</taxon>
        <taxon>Poales</taxon>
        <taxon>Poaceae</taxon>
        <taxon>BOP clade</taxon>
        <taxon>Oryzoideae</taxon>
        <taxon>Oryzeae</taxon>
        <taxon>Oryzinae</taxon>
        <taxon>Oryza</taxon>
    </lineage>
</organism>
<dbReference type="InterPro" id="IPR034088">
    <property type="entry name" value="Pla_a_1-like"/>
</dbReference>
<dbReference type="PANTHER" id="PTHR35357:SF24">
    <property type="entry name" value="OS04G0587200 PROTEIN"/>
    <property type="match status" value="1"/>
</dbReference>
<dbReference type="FunFam" id="1.20.140.40:FF:000002">
    <property type="entry name" value="Putative invertase inhibitor"/>
    <property type="match status" value="1"/>
</dbReference>
<accession>A0A0E0H585</accession>
<dbReference type="eggNOG" id="ENOG502S6IS">
    <property type="taxonomic scope" value="Eukaryota"/>
</dbReference>
<dbReference type="GO" id="GO:0005576">
    <property type="term" value="C:extracellular region"/>
    <property type="evidence" value="ECO:0007669"/>
    <property type="project" value="UniProtKB-ARBA"/>
</dbReference>
<comment type="similarity">
    <text evidence="3">Belongs to the PMEI family.</text>
</comment>
<dbReference type="EnsemblPlants" id="ONIVA04G22440.1">
    <property type="protein sequence ID" value="ONIVA04G22440.1"/>
    <property type="gene ID" value="ONIVA04G22440"/>
</dbReference>
<keyword evidence="1 4" id="KW-0732">Signal</keyword>
<dbReference type="Pfam" id="PF04043">
    <property type="entry name" value="PMEI"/>
    <property type="match status" value="2"/>
</dbReference>
<keyword evidence="2" id="KW-1015">Disulfide bond</keyword>
<sequence length="381" mass="40257">MAFLRALSPLVFTLLLLLAASTSDASILEETCKSLAGNHTAIDYPYCVRFFQASKESATADTHGLAAIAVRITEAAAEGTAKRIAALRSSHKEEKMQECLRISSDLYAYMLAVLGNEAKAAALVDGGAQHAAASPPTPDVARYVADGCEGRFRGNKETLPLVAEYAEFRQSASIALALIEAISPPSDQTRKAMTTMKLVRSFSPLIVFSLLLLLTSSTTSRASLVDDACTSFAASHADIGYAYCVRFFQSDEVSATADRYGLAAIAVKISAATARGTAKRIADLQDLERDKRRKDCLSACGEVYDSAVDSLDEAAKGIASRSADGLRDAVTVLSAALDTPDTCEDGFRELGLASPLVAEDEEFSKESAIALGVTSALSPPS</sequence>
<evidence type="ECO:0000313" key="7">
    <source>
        <dbReference type="Proteomes" id="UP000006591"/>
    </source>
</evidence>
<dbReference type="InterPro" id="IPR006501">
    <property type="entry name" value="Pectinesterase_inhib_dom"/>
</dbReference>
<dbReference type="InterPro" id="IPR035513">
    <property type="entry name" value="Invertase/methylesterase_inhib"/>
</dbReference>
<feature type="signal peptide" evidence="4">
    <location>
        <begin position="1"/>
        <end position="25"/>
    </location>
</feature>
<evidence type="ECO:0000259" key="5">
    <source>
        <dbReference type="SMART" id="SM00856"/>
    </source>
</evidence>
<dbReference type="STRING" id="4536.A0A0E0H585"/>
<dbReference type="Proteomes" id="UP000006591">
    <property type="component" value="Chromosome 4"/>
</dbReference>
<feature type="domain" description="Pectinesterase inhibitor" evidence="5">
    <location>
        <begin position="23"/>
        <end position="178"/>
    </location>
</feature>
<dbReference type="SUPFAM" id="SSF101148">
    <property type="entry name" value="Plant invertase/pectin methylesterase inhibitor"/>
    <property type="match status" value="2"/>
</dbReference>
<protein>
    <recommendedName>
        <fullName evidence="5">Pectinesterase inhibitor domain-containing protein</fullName>
    </recommendedName>
</protein>
<reference evidence="6" key="1">
    <citation type="submission" date="2015-04" db="UniProtKB">
        <authorList>
            <consortium name="EnsemblPlants"/>
        </authorList>
    </citation>
    <scope>IDENTIFICATION</scope>
    <source>
        <strain evidence="6">SL10</strain>
    </source>
</reference>
<dbReference type="CDD" id="cd15795">
    <property type="entry name" value="PMEI-Pla_a_1_like"/>
    <property type="match status" value="2"/>
</dbReference>
<reference evidence="6" key="2">
    <citation type="submission" date="2018-04" db="EMBL/GenBank/DDBJ databases">
        <title>OnivRS2 (Oryza nivara Reference Sequence Version 2).</title>
        <authorList>
            <person name="Zhang J."/>
            <person name="Kudrna D."/>
            <person name="Lee S."/>
            <person name="Talag J."/>
            <person name="Rajasekar S."/>
            <person name="Welchert J."/>
            <person name="Hsing Y.-I."/>
            <person name="Wing R.A."/>
        </authorList>
    </citation>
    <scope>NUCLEOTIDE SEQUENCE [LARGE SCALE GENOMIC DNA]</scope>
    <source>
        <strain evidence="6">SL10</strain>
    </source>
</reference>
<dbReference type="Gramene" id="ONIVA04G22440.1">
    <property type="protein sequence ID" value="ONIVA04G22440.1"/>
    <property type="gene ID" value="ONIVA04G22440"/>
</dbReference>
<dbReference type="HOGENOM" id="CLU_726434_0_0_1"/>
<proteinExistence type="inferred from homology"/>